<organism evidence="8 9">
    <name type="scientific">Cellulomonas pakistanensis</name>
    <dbReference type="NCBI Taxonomy" id="992287"/>
    <lineage>
        <taxon>Bacteria</taxon>
        <taxon>Bacillati</taxon>
        <taxon>Actinomycetota</taxon>
        <taxon>Actinomycetes</taxon>
        <taxon>Micrococcales</taxon>
        <taxon>Cellulomonadaceae</taxon>
        <taxon>Cellulomonas</taxon>
    </lineage>
</organism>
<feature type="transmembrane region" description="Helical" evidence="7">
    <location>
        <begin position="196"/>
        <end position="216"/>
    </location>
</feature>
<protein>
    <recommendedName>
        <fullName evidence="10">Cytochrome c oxidase assembly protein</fullName>
    </recommendedName>
</protein>
<evidence type="ECO:0000256" key="1">
    <source>
        <dbReference type="ARBA" id="ARBA00004651"/>
    </source>
</evidence>
<dbReference type="RefSeq" id="WP_239068678.1">
    <property type="nucleotide sequence ID" value="NZ_BONO01000013.1"/>
</dbReference>
<sequence length="298" mass="30154">MSGHGHGTAAAGAPMSAWELLEVAAVLGLAAAAGGYLVAVLLARVRTPWPARRTIAWLTGLACAAVAVAGPLAAAARASFTAHTATHLLLGMVAPLLLVLGAPVTALLRALPVRGARAVSRVLRSPPVRVLTHPLAAAALVGGGLWLLYATPLLALSHASAAVHAAVHAHTLAAGYVLTAAVVGRDPDPHRASATVRTAAVVLVSATHAVLAKHLYGHPPAGVDTADARAGAQLMFYGGDAVDLVLLVLVAAGWYAAAGRRLVAAAPAAPSPQVAPSRRPYDDERAPARRHARRAARA</sequence>
<feature type="region of interest" description="Disordered" evidence="6">
    <location>
        <begin position="266"/>
        <end position="298"/>
    </location>
</feature>
<feature type="transmembrane region" description="Helical" evidence="7">
    <location>
        <begin position="55"/>
        <end position="76"/>
    </location>
</feature>
<dbReference type="Pfam" id="PF09678">
    <property type="entry name" value="Caa3_CtaG"/>
    <property type="match status" value="1"/>
</dbReference>
<evidence type="ECO:0000313" key="9">
    <source>
        <dbReference type="Proteomes" id="UP000642125"/>
    </source>
</evidence>
<dbReference type="InterPro" id="IPR019108">
    <property type="entry name" value="Caa3_assmbl_CtaG-rel"/>
</dbReference>
<evidence type="ECO:0000256" key="2">
    <source>
        <dbReference type="ARBA" id="ARBA00022475"/>
    </source>
</evidence>
<dbReference type="GO" id="GO:0005886">
    <property type="term" value="C:plasma membrane"/>
    <property type="evidence" value="ECO:0007669"/>
    <property type="project" value="UniProtKB-SubCell"/>
</dbReference>
<evidence type="ECO:0000256" key="6">
    <source>
        <dbReference type="SAM" id="MobiDB-lite"/>
    </source>
</evidence>
<feature type="transmembrane region" description="Helical" evidence="7">
    <location>
        <begin position="23"/>
        <end position="43"/>
    </location>
</feature>
<evidence type="ECO:0000313" key="8">
    <source>
        <dbReference type="EMBL" id="GIG36553.1"/>
    </source>
</evidence>
<keyword evidence="3 7" id="KW-0812">Transmembrane</keyword>
<feature type="transmembrane region" description="Helical" evidence="7">
    <location>
        <begin position="236"/>
        <end position="257"/>
    </location>
</feature>
<name>A0A919PAE3_9CELL</name>
<evidence type="ECO:0000256" key="7">
    <source>
        <dbReference type="SAM" id="Phobius"/>
    </source>
</evidence>
<keyword evidence="5 7" id="KW-0472">Membrane</keyword>
<proteinExistence type="predicted"/>
<feature type="transmembrane region" description="Helical" evidence="7">
    <location>
        <begin position="88"/>
        <end position="109"/>
    </location>
</feature>
<feature type="compositionally biased region" description="Basic residues" evidence="6">
    <location>
        <begin position="288"/>
        <end position="298"/>
    </location>
</feature>
<evidence type="ECO:0000256" key="3">
    <source>
        <dbReference type="ARBA" id="ARBA00022692"/>
    </source>
</evidence>
<comment type="caution">
    <text evidence="8">The sequence shown here is derived from an EMBL/GenBank/DDBJ whole genome shotgun (WGS) entry which is preliminary data.</text>
</comment>
<dbReference type="EMBL" id="BONO01000013">
    <property type="protein sequence ID" value="GIG36553.1"/>
    <property type="molecule type" value="Genomic_DNA"/>
</dbReference>
<dbReference type="AlphaFoldDB" id="A0A919PAE3"/>
<evidence type="ECO:0000256" key="5">
    <source>
        <dbReference type="ARBA" id="ARBA00023136"/>
    </source>
</evidence>
<reference evidence="8" key="1">
    <citation type="submission" date="2021-01" db="EMBL/GenBank/DDBJ databases">
        <title>Whole genome shotgun sequence of Cellulomonas pakistanensis NBRC 110800.</title>
        <authorList>
            <person name="Komaki H."/>
            <person name="Tamura T."/>
        </authorList>
    </citation>
    <scope>NUCLEOTIDE SEQUENCE</scope>
    <source>
        <strain evidence="8">NBRC 110800</strain>
    </source>
</reference>
<evidence type="ECO:0000256" key="4">
    <source>
        <dbReference type="ARBA" id="ARBA00022989"/>
    </source>
</evidence>
<feature type="compositionally biased region" description="Low complexity" evidence="6">
    <location>
        <begin position="266"/>
        <end position="278"/>
    </location>
</feature>
<accession>A0A919PAE3</accession>
<keyword evidence="2" id="KW-1003">Cell membrane</keyword>
<keyword evidence="4 7" id="KW-1133">Transmembrane helix</keyword>
<dbReference type="Proteomes" id="UP000642125">
    <property type="component" value="Unassembled WGS sequence"/>
</dbReference>
<gene>
    <name evidence="8" type="ORF">Cpa01nite_19340</name>
</gene>
<keyword evidence="9" id="KW-1185">Reference proteome</keyword>
<evidence type="ECO:0008006" key="10">
    <source>
        <dbReference type="Google" id="ProtNLM"/>
    </source>
</evidence>
<feature type="transmembrane region" description="Helical" evidence="7">
    <location>
        <begin position="130"/>
        <end position="149"/>
    </location>
</feature>
<feature type="transmembrane region" description="Helical" evidence="7">
    <location>
        <begin position="161"/>
        <end position="184"/>
    </location>
</feature>
<comment type="subcellular location">
    <subcellularLocation>
        <location evidence="1">Cell membrane</location>
        <topology evidence="1">Multi-pass membrane protein</topology>
    </subcellularLocation>
</comment>